<dbReference type="InterPro" id="IPR027417">
    <property type="entry name" value="P-loop_NTPase"/>
</dbReference>
<keyword evidence="3" id="KW-1185">Reference proteome</keyword>
<dbReference type="InterPro" id="IPR049945">
    <property type="entry name" value="AAA_22"/>
</dbReference>
<reference evidence="2" key="1">
    <citation type="submission" date="2023-03" db="EMBL/GenBank/DDBJ databases">
        <title>Chitinimonas shenzhenensis gen. nov., sp. nov., a novel member of family Burkholderiaceae isolated from activated sludge collected in Shen Zhen, China.</title>
        <authorList>
            <person name="Wang X."/>
        </authorList>
    </citation>
    <scope>NUCLEOTIDE SEQUENCE</scope>
    <source>
        <strain evidence="2">DQS-5</strain>
    </source>
</reference>
<dbReference type="InterPro" id="IPR052026">
    <property type="entry name" value="ExeA_AAA_ATPase_DNA-bind"/>
</dbReference>
<dbReference type="EMBL" id="JARRAF010000010">
    <property type="protein sequence ID" value="MDK2124458.1"/>
    <property type="molecule type" value="Genomic_DNA"/>
</dbReference>
<dbReference type="PANTHER" id="PTHR35894">
    <property type="entry name" value="GENERAL SECRETION PATHWAY PROTEIN A-RELATED"/>
    <property type="match status" value="1"/>
</dbReference>
<evidence type="ECO:0000313" key="2">
    <source>
        <dbReference type="EMBL" id="MDK2124458.1"/>
    </source>
</evidence>
<feature type="domain" description="ORC1/DEAH AAA+ ATPase" evidence="1">
    <location>
        <begin position="39"/>
        <end position="149"/>
    </location>
</feature>
<dbReference type="SUPFAM" id="SSF52540">
    <property type="entry name" value="P-loop containing nucleoside triphosphate hydrolases"/>
    <property type="match status" value="1"/>
</dbReference>
<keyword evidence="2" id="KW-0067">ATP-binding</keyword>
<comment type="caution">
    <text evidence="2">The sequence shown here is derived from an EMBL/GenBank/DDBJ whole genome shotgun (WGS) entry which is preliminary data.</text>
</comment>
<proteinExistence type="predicted"/>
<evidence type="ECO:0000313" key="3">
    <source>
        <dbReference type="Proteomes" id="UP001172778"/>
    </source>
</evidence>
<protein>
    <submittedName>
        <fullName evidence="2">ATP-binding protein</fullName>
    </submittedName>
</protein>
<dbReference type="GO" id="GO:0005524">
    <property type="term" value="F:ATP binding"/>
    <property type="evidence" value="ECO:0007669"/>
    <property type="project" value="UniProtKB-KW"/>
</dbReference>
<dbReference type="PANTHER" id="PTHR35894:SF5">
    <property type="entry name" value="MU-LIKE PROPHAGE FLUMU DNA TRANSPOSITION PROTEIN B"/>
    <property type="match status" value="1"/>
</dbReference>
<evidence type="ECO:0000259" key="1">
    <source>
        <dbReference type="Pfam" id="PF13401"/>
    </source>
</evidence>
<dbReference type="Gene3D" id="3.40.50.300">
    <property type="entry name" value="P-loop containing nucleotide triphosphate hydrolases"/>
    <property type="match status" value="1"/>
</dbReference>
<accession>A0ABT7DWL7</accession>
<gene>
    <name evidence="2" type="ORF">PZA18_10380</name>
</gene>
<dbReference type="Pfam" id="PF13401">
    <property type="entry name" value="AAA_22"/>
    <property type="match status" value="1"/>
</dbReference>
<name>A0ABT7DWL7_9NEIS</name>
<keyword evidence="2" id="KW-0547">Nucleotide-binding</keyword>
<sequence>MGAIETSSITAVPGIAQIGNLALCRVAVRRALDRNSSLPGMVVLHGPSGYGKTIAANYLANESRAFYVQAQSVWTRKAFLQAILREMSIRPAGTVCEMAELIAQELAASGRPLFIDEADHVVDRGYIELVRDLYEASHAPILLIGEELLPTKLQRYERVAGRVLAWVPAQPVNLEDAKKLRTIYAADVAIADDLLQRVVEVAHGSVRRVAVNLDLIQSEALNEGLERADLGWWGRRELYTGEAAKRRRL</sequence>
<dbReference type="Proteomes" id="UP001172778">
    <property type="component" value="Unassembled WGS sequence"/>
</dbReference>
<organism evidence="2 3">
    <name type="scientific">Parachitinimonas caeni</name>
    <dbReference type="NCBI Taxonomy" id="3031301"/>
    <lineage>
        <taxon>Bacteria</taxon>
        <taxon>Pseudomonadati</taxon>
        <taxon>Pseudomonadota</taxon>
        <taxon>Betaproteobacteria</taxon>
        <taxon>Neisseriales</taxon>
        <taxon>Chitinibacteraceae</taxon>
        <taxon>Parachitinimonas</taxon>
    </lineage>
</organism>
<dbReference type="RefSeq" id="WP_284100771.1">
    <property type="nucleotide sequence ID" value="NZ_JARRAF010000010.1"/>
</dbReference>